<reference evidence="1" key="1">
    <citation type="submission" date="2023-03" db="EMBL/GenBank/DDBJ databases">
        <title>Massive genome expansion in bonnet fungi (Mycena s.s.) driven by repeated elements and novel gene families across ecological guilds.</title>
        <authorList>
            <consortium name="Lawrence Berkeley National Laboratory"/>
            <person name="Harder C.B."/>
            <person name="Miyauchi S."/>
            <person name="Viragh M."/>
            <person name="Kuo A."/>
            <person name="Thoen E."/>
            <person name="Andreopoulos B."/>
            <person name="Lu D."/>
            <person name="Skrede I."/>
            <person name="Drula E."/>
            <person name="Henrissat B."/>
            <person name="Morin E."/>
            <person name="Kohler A."/>
            <person name="Barry K."/>
            <person name="LaButti K."/>
            <person name="Morin E."/>
            <person name="Salamov A."/>
            <person name="Lipzen A."/>
            <person name="Mereny Z."/>
            <person name="Hegedus B."/>
            <person name="Baldrian P."/>
            <person name="Stursova M."/>
            <person name="Weitz H."/>
            <person name="Taylor A."/>
            <person name="Grigoriev I.V."/>
            <person name="Nagy L.G."/>
            <person name="Martin F."/>
            <person name="Kauserud H."/>
        </authorList>
    </citation>
    <scope>NUCLEOTIDE SEQUENCE</scope>
    <source>
        <strain evidence="1">9284</strain>
    </source>
</reference>
<name>A0AAD7B4G1_9AGAR</name>
<dbReference type="Proteomes" id="UP001221142">
    <property type="component" value="Unassembled WGS sequence"/>
</dbReference>
<keyword evidence="2" id="KW-1185">Reference proteome</keyword>
<comment type="caution">
    <text evidence="1">The sequence shown here is derived from an EMBL/GenBank/DDBJ whole genome shotgun (WGS) entry which is preliminary data.</text>
</comment>
<dbReference type="EMBL" id="JARKIF010000040">
    <property type="protein sequence ID" value="KAJ7609487.1"/>
    <property type="molecule type" value="Genomic_DNA"/>
</dbReference>
<sequence length="395" mass="44094">MGEPSELQRNHKAAATTLTRGIVLIASKNLLIAIQLPLGLGEPAWQQRVARIFPEFSSWRDEALLSRTRATWTLPVRFGVAQFGNHDVLFSPRHLRDIIVQLGQVLIREMLKLRPRISDWKFEKRHSSESHQKSYGLQCTHTIARSADSQAQDRVVERGEIFEVKSDPFFQWFNSSCSTREPVLKNEGSSEENIVTLPFVQPRTNAVYLFDSGYTIPEEPPSLPRARKIFKVSGASISELFTSTPFDSGHDRYVENSDLLFPVHTSTSYCKGARDGILSHRQAVRAPTVTVDFERFKSGGVLNAHLASTEYLSPVLSVAHVTNPFDSGSHRLQEVCYKTPHWELGIKGNLETYLRIKHAYSSSGSTTARSDTSGASSFGNLALQCTLPVRIGVAP</sequence>
<dbReference type="AlphaFoldDB" id="A0AAD7B4G1"/>
<gene>
    <name evidence="1" type="ORF">FB45DRAFT_1126833</name>
</gene>
<evidence type="ECO:0000313" key="2">
    <source>
        <dbReference type="Proteomes" id="UP001221142"/>
    </source>
</evidence>
<organism evidence="1 2">
    <name type="scientific">Roridomyces roridus</name>
    <dbReference type="NCBI Taxonomy" id="1738132"/>
    <lineage>
        <taxon>Eukaryota</taxon>
        <taxon>Fungi</taxon>
        <taxon>Dikarya</taxon>
        <taxon>Basidiomycota</taxon>
        <taxon>Agaricomycotina</taxon>
        <taxon>Agaricomycetes</taxon>
        <taxon>Agaricomycetidae</taxon>
        <taxon>Agaricales</taxon>
        <taxon>Marasmiineae</taxon>
        <taxon>Mycenaceae</taxon>
        <taxon>Roridomyces</taxon>
    </lineage>
</organism>
<protein>
    <submittedName>
        <fullName evidence="1">Uncharacterized protein</fullName>
    </submittedName>
</protein>
<evidence type="ECO:0000313" key="1">
    <source>
        <dbReference type="EMBL" id="KAJ7609487.1"/>
    </source>
</evidence>
<proteinExistence type="predicted"/>
<accession>A0AAD7B4G1</accession>